<dbReference type="GO" id="GO:0009245">
    <property type="term" value="P:lipid A biosynthetic process"/>
    <property type="evidence" value="ECO:0007669"/>
    <property type="project" value="TreeGrafter"/>
</dbReference>
<evidence type="ECO:0000256" key="3">
    <source>
        <dbReference type="ARBA" id="ARBA00022553"/>
    </source>
</evidence>
<gene>
    <name evidence="11" type="primary">acpP_2</name>
    <name evidence="7" type="synonym">acpP</name>
    <name evidence="11" type="ORF">CLNEO_28620</name>
</gene>
<dbReference type="UniPathway" id="UPA00094"/>
<keyword evidence="2 7" id="KW-0444">Lipid biosynthesis</keyword>
<comment type="PTM">
    <text evidence="9">4'-phosphopantetheine is transferred from CoA to a specific serine of apo-ACP by acpS.</text>
</comment>
<proteinExistence type="inferred from homology"/>
<dbReference type="SUPFAM" id="SSF47336">
    <property type="entry name" value="ACP-like"/>
    <property type="match status" value="1"/>
</dbReference>
<evidence type="ECO:0000256" key="6">
    <source>
        <dbReference type="ARBA" id="ARBA00023160"/>
    </source>
</evidence>
<dbReference type="GO" id="GO:0000035">
    <property type="term" value="F:acyl binding"/>
    <property type="evidence" value="ECO:0007669"/>
    <property type="project" value="TreeGrafter"/>
</dbReference>
<dbReference type="GO" id="GO:0000036">
    <property type="term" value="F:acyl carrier activity"/>
    <property type="evidence" value="ECO:0007669"/>
    <property type="project" value="UniProtKB-UniRule"/>
</dbReference>
<evidence type="ECO:0000313" key="11">
    <source>
        <dbReference type="EMBL" id="KXL51795.1"/>
    </source>
</evidence>
<reference evidence="11 12" key="1">
    <citation type="submission" date="2016-01" db="EMBL/GenBank/DDBJ databases">
        <title>Genome sequence of Clostridium neopropionicum X4, DSM-3847.</title>
        <authorList>
            <person name="Poehlein A."/>
            <person name="Beck M.H."/>
            <person name="Bengelsdorf F.R."/>
            <person name="Daniel R."/>
            <person name="Duerre P."/>
        </authorList>
    </citation>
    <scope>NUCLEOTIDE SEQUENCE [LARGE SCALE GENOMIC DNA]</scope>
    <source>
        <strain evidence="11 12">DSM-3847</strain>
    </source>
</reference>
<sequence>MDEAAVMNVIAEQLNVSADTLTHDTVFADLGADSLDLFQIISALEETFDMEFDNDEAEKIKTIGDAIDYIKNVLEN</sequence>
<dbReference type="NCBIfam" id="NF002148">
    <property type="entry name" value="PRK00982.1-2"/>
    <property type="match status" value="1"/>
</dbReference>
<dbReference type="InterPro" id="IPR003231">
    <property type="entry name" value="ACP"/>
</dbReference>
<keyword evidence="3 7" id="KW-0597">Phosphoprotein</keyword>
<dbReference type="Proteomes" id="UP000070539">
    <property type="component" value="Unassembled WGS sequence"/>
</dbReference>
<dbReference type="AlphaFoldDB" id="A0A136WBD0"/>
<dbReference type="Gene3D" id="1.10.1200.10">
    <property type="entry name" value="ACP-like"/>
    <property type="match status" value="1"/>
</dbReference>
<dbReference type="PANTHER" id="PTHR20863">
    <property type="entry name" value="ACYL CARRIER PROTEIN"/>
    <property type="match status" value="1"/>
</dbReference>
<evidence type="ECO:0000256" key="5">
    <source>
        <dbReference type="ARBA" id="ARBA00023098"/>
    </source>
</evidence>
<comment type="similarity">
    <text evidence="7">Belongs to the acyl carrier protein (ACP) family.</text>
</comment>
<dbReference type="NCBIfam" id="TIGR00517">
    <property type="entry name" value="acyl_carrier"/>
    <property type="match status" value="1"/>
</dbReference>
<keyword evidence="1 7" id="KW-0596">Phosphopantetheine</keyword>
<comment type="subcellular location">
    <subcellularLocation>
        <location evidence="7">Cytoplasm</location>
    </subcellularLocation>
</comment>
<protein>
    <recommendedName>
        <fullName evidence="7 8">Acyl carrier protein</fullName>
        <shortName evidence="7">ACP</shortName>
    </recommendedName>
</protein>
<dbReference type="GO" id="GO:0005829">
    <property type="term" value="C:cytosol"/>
    <property type="evidence" value="ECO:0007669"/>
    <property type="project" value="TreeGrafter"/>
</dbReference>
<name>A0A136WBD0_9FIRM</name>
<evidence type="ECO:0000259" key="10">
    <source>
        <dbReference type="PROSITE" id="PS50075"/>
    </source>
</evidence>
<evidence type="ECO:0000256" key="2">
    <source>
        <dbReference type="ARBA" id="ARBA00022516"/>
    </source>
</evidence>
<comment type="PTM">
    <text evidence="7">4'-phosphopantetheine is transferred from CoA to a specific serine of apo-ACP by AcpS. This modification is essential for activity because fatty acids are bound in thioester linkage to the sulfhydryl of the prosthetic group.</text>
</comment>
<dbReference type="EMBL" id="LRVM01000015">
    <property type="protein sequence ID" value="KXL51795.1"/>
    <property type="molecule type" value="Genomic_DNA"/>
</dbReference>
<dbReference type="PANTHER" id="PTHR20863:SF76">
    <property type="entry name" value="CARRIER DOMAIN-CONTAINING PROTEIN"/>
    <property type="match status" value="1"/>
</dbReference>
<dbReference type="InterPro" id="IPR009081">
    <property type="entry name" value="PP-bd_ACP"/>
</dbReference>
<dbReference type="NCBIfam" id="NF002150">
    <property type="entry name" value="PRK00982.1-4"/>
    <property type="match status" value="1"/>
</dbReference>
<dbReference type="OrthoDB" id="9804551at2"/>
<dbReference type="HAMAP" id="MF_01217">
    <property type="entry name" value="Acyl_carrier"/>
    <property type="match status" value="1"/>
</dbReference>
<feature type="domain" description="Carrier" evidence="10">
    <location>
        <begin position="1"/>
        <end position="74"/>
    </location>
</feature>
<evidence type="ECO:0000256" key="8">
    <source>
        <dbReference type="NCBIfam" id="TIGR00517"/>
    </source>
</evidence>
<comment type="function">
    <text evidence="7 9">Carrier of the growing fatty acid chain in fatty acid biosynthesis.</text>
</comment>
<evidence type="ECO:0000256" key="4">
    <source>
        <dbReference type="ARBA" id="ARBA00022832"/>
    </source>
</evidence>
<keyword evidence="7" id="KW-0963">Cytoplasm</keyword>
<evidence type="ECO:0000256" key="9">
    <source>
        <dbReference type="RuleBase" id="RU003545"/>
    </source>
</evidence>
<keyword evidence="6 7" id="KW-0275">Fatty acid biosynthesis</keyword>
<comment type="caution">
    <text evidence="11">The sequence shown here is derived from an EMBL/GenBank/DDBJ whole genome shotgun (WGS) entry which is preliminary data.</text>
</comment>
<evidence type="ECO:0000256" key="1">
    <source>
        <dbReference type="ARBA" id="ARBA00022450"/>
    </source>
</evidence>
<dbReference type="STRING" id="36847.CLNEO_28620"/>
<dbReference type="PATRIC" id="fig|36847.3.peg.3348"/>
<evidence type="ECO:0000256" key="7">
    <source>
        <dbReference type="HAMAP-Rule" id="MF_01217"/>
    </source>
</evidence>
<keyword evidence="4 7" id="KW-0276">Fatty acid metabolism</keyword>
<feature type="modified residue" description="O-(pantetheine 4'-phosphoryl)serine" evidence="7">
    <location>
        <position position="34"/>
    </location>
</feature>
<evidence type="ECO:0000313" key="12">
    <source>
        <dbReference type="Proteomes" id="UP000070539"/>
    </source>
</evidence>
<dbReference type="InterPro" id="IPR036736">
    <property type="entry name" value="ACP-like_sf"/>
</dbReference>
<comment type="pathway">
    <text evidence="7 9">Lipid metabolism; fatty acid biosynthesis.</text>
</comment>
<accession>A0A136WBD0</accession>
<keyword evidence="12" id="KW-1185">Reference proteome</keyword>
<organism evidence="11 12">
    <name type="scientific">Anaerotignum neopropionicum</name>
    <dbReference type="NCBI Taxonomy" id="36847"/>
    <lineage>
        <taxon>Bacteria</taxon>
        <taxon>Bacillati</taxon>
        <taxon>Bacillota</taxon>
        <taxon>Clostridia</taxon>
        <taxon>Lachnospirales</taxon>
        <taxon>Anaerotignaceae</taxon>
        <taxon>Anaerotignum</taxon>
    </lineage>
</organism>
<keyword evidence="5 7" id="KW-0443">Lipid metabolism</keyword>
<dbReference type="RefSeq" id="WP_083532060.1">
    <property type="nucleotide sequence ID" value="NZ_LRVM01000015.1"/>
</dbReference>
<dbReference type="Pfam" id="PF00550">
    <property type="entry name" value="PP-binding"/>
    <property type="match status" value="1"/>
</dbReference>
<dbReference type="PROSITE" id="PS50075">
    <property type="entry name" value="CARRIER"/>
    <property type="match status" value="1"/>
</dbReference>
<dbReference type="GO" id="GO:0016020">
    <property type="term" value="C:membrane"/>
    <property type="evidence" value="ECO:0007669"/>
    <property type="project" value="GOC"/>
</dbReference>